<keyword evidence="4" id="KW-1185">Reference proteome</keyword>
<sequence length="262" mass="27323">MTTVLTDTVPIDIQPEALLPTEHPDAEEPAPLPSEAAEVQTEEDYLESAMAHDTDSAEVREKLEDESEPYEVGLRPLTGQDWLVATVWGIVGALATTAVSVLFLPVHLLSLTFVLGAGLGLLGYLDHCTQLIRNRHNLVFGAAAALLLVATQVISPAGAILVPALIGGAASFGFMLVLAVFTKFAGGGDIKLSPIPAALLAAVSPIAAMMWLLFTFTLCLVAMVTARLAGSKTKHVAMAPFMAVAAVLAIGVYGSLAQVLGI</sequence>
<accession>B8HI50</accession>
<gene>
    <name evidence="3" type="ordered locus">Achl_4146</name>
</gene>
<feature type="transmembrane region" description="Helical" evidence="2">
    <location>
        <begin position="197"/>
        <end position="224"/>
    </location>
</feature>
<keyword evidence="2" id="KW-0812">Transmembrane</keyword>
<keyword evidence="2" id="KW-0472">Membrane</keyword>
<dbReference type="KEGG" id="ach:Achl_4146"/>
<protein>
    <submittedName>
        <fullName evidence="3">Uncharacterized protein</fullName>
    </submittedName>
</protein>
<organism evidence="3 4">
    <name type="scientific">Pseudarthrobacter chlorophenolicus (strain ATCC 700700 / DSM 12829 / CIP 107037 / JCM 12360 / KCTC 9906 / NCIMB 13794 / A6)</name>
    <name type="common">Arthrobacter chlorophenolicus</name>
    <dbReference type="NCBI Taxonomy" id="452863"/>
    <lineage>
        <taxon>Bacteria</taxon>
        <taxon>Bacillati</taxon>
        <taxon>Actinomycetota</taxon>
        <taxon>Actinomycetes</taxon>
        <taxon>Micrococcales</taxon>
        <taxon>Micrococcaceae</taxon>
        <taxon>Pseudarthrobacter</taxon>
    </lineage>
</organism>
<dbReference type="Gene3D" id="1.20.120.1220">
    <property type="match status" value="1"/>
</dbReference>
<dbReference type="AlphaFoldDB" id="B8HI50"/>
<feature type="transmembrane region" description="Helical" evidence="2">
    <location>
        <begin position="82"/>
        <end position="102"/>
    </location>
</feature>
<evidence type="ECO:0000313" key="3">
    <source>
        <dbReference type="EMBL" id="ACL42097.1"/>
    </source>
</evidence>
<proteinExistence type="predicted"/>
<keyword evidence="3" id="KW-0614">Plasmid</keyword>
<feature type="transmembrane region" description="Helical" evidence="2">
    <location>
        <begin position="137"/>
        <end position="154"/>
    </location>
</feature>
<keyword evidence="2" id="KW-1133">Transmembrane helix</keyword>
<evidence type="ECO:0000256" key="2">
    <source>
        <dbReference type="SAM" id="Phobius"/>
    </source>
</evidence>
<dbReference type="OrthoDB" id="10019771at2"/>
<evidence type="ECO:0000256" key="1">
    <source>
        <dbReference type="SAM" id="MobiDB-lite"/>
    </source>
</evidence>
<dbReference type="EMBL" id="CP001342">
    <property type="protein sequence ID" value="ACL42097.1"/>
    <property type="molecule type" value="Genomic_DNA"/>
</dbReference>
<dbReference type="HOGENOM" id="CLU_1060269_0_0_11"/>
<name>B8HI50_PSECP</name>
<reference evidence="3" key="1">
    <citation type="submission" date="2009-01" db="EMBL/GenBank/DDBJ databases">
        <title>Complete sequence of plasmid1 of Arthrobacter chlorophenolicus A6.</title>
        <authorList>
            <consortium name="US DOE Joint Genome Institute"/>
            <person name="Lucas S."/>
            <person name="Copeland A."/>
            <person name="Lapidus A."/>
            <person name="Glavina del Rio T."/>
            <person name="Tice H."/>
            <person name="Bruce D."/>
            <person name="Goodwin L."/>
            <person name="Pitluck S."/>
            <person name="Goltsman E."/>
            <person name="Clum A."/>
            <person name="Larimer F."/>
            <person name="Land M."/>
            <person name="Hauser L."/>
            <person name="Kyrpides N."/>
            <person name="Mikhailova N."/>
            <person name="Jansson J."/>
            <person name="Richardson P."/>
        </authorList>
    </citation>
    <scope>NUCLEOTIDE SEQUENCE [LARGE SCALE GENOMIC DNA]</scope>
    <source>
        <strain evidence="3">A6</strain>
        <plasmid evidence="3">pACHL01</plasmid>
    </source>
</reference>
<feature type="transmembrane region" description="Helical" evidence="2">
    <location>
        <begin position="236"/>
        <end position="256"/>
    </location>
</feature>
<feature type="region of interest" description="Disordered" evidence="1">
    <location>
        <begin position="1"/>
        <end position="39"/>
    </location>
</feature>
<geneLocation type="plasmid" evidence="3 4">
    <name>pACHL01</name>
</geneLocation>
<dbReference type="RefSeq" id="WP_012623114.1">
    <property type="nucleotide sequence ID" value="NC_011879.1"/>
</dbReference>
<feature type="transmembrane region" description="Helical" evidence="2">
    <location>
        <begin position="160"/>
        <end position="185"/>
    </location>
</feature>
<evidence type="ECO:0000313" key="4">
    <source>
        <dbReference type="Proteomes" id="UP000002505"/>
    </source>
</evidence>
<dbReference type="Proteomes" id="UP000002505">
    <property type="component" value="Plasmid pACHL01"/>
</dbReference>
<feature type="transmembrane region" description="Helical" evidence="2">
    <location>
        <begin position="108"/>
        <end position="125"/>
    </location>
</feature>